<evidence type="ECO:0000256" key="2">
    <source>
        <dbReference type="ARBA" id="ARBA00023242"/>
    </source>
</evidence>
<feature type="compositionally biased region" description="Basic and acidic residues" evidence="3">
    <location>
        <begin position="1017"/>
        <end position="1047"/>
    </location>
</feature>
<dbReference type="AlphaFoldDB" id="A0AB34L077"/>
<dbReference type="Proteomes" id="UP000803884">
    <property type="component" value="Unassembled WGS sequence"/>
</dbReference>
<dbReference type="InterPro" id="IPR001138">
    <property type="entry name" value="Zn2Cys6_DnaBD"/>
</dbReference>
<proteinExistence type="predicted"/>
<dbReference type="PROSITE" id="PS50048">
    <property type="entry name" value="ZN2_CY6_FUNGAL_2"/>
    <property type="match status" value="1"/>
</dbReference>
<feature type="region of interest" description="Disordered" evidence="3">
    <location>
        <begin position="1"/>
        <end position="23"/>
    </location>
</feature>
<dbReference type="PANTHER" id="PTHR37534">
    <property type="entry name" value="TRANSCRIPTIONAL ACTIVATOR PROTEIN UGA3"/>
    <property type="match status" value="1"/>
</dbReference>
<dbReference type="Gene3D" id="4.10.240.10">
    <property type="entry name" value="Zn(2)-C6 fungal-type DNA-binding domain"/>
    <property type="match status" value="1"/>
</dbReference>
<evidence type="ECO:0000313" key="6">
    <source>
        <dbReference type="Proteomes" id="UP000803884"/>
    </source>
</evidence>
<dbReference type="PANTHER" id="PTHR37534:SF23">
    <property type="entry name" value="ZN(II)2CYS6 TRANSCRIPTION FACTOR (EUROFUNG)"/>
    <property type="match status" value="1"/>
</dbReference>
<dbReference type="InterPro" id="IPR021858">
    <property type="entry name" value="Fun_TF"/>
</dbReference>
<dbReference type="EMBL" id="JAAQHG020000002">
    <property type="protein sequence ID" value="KAL1590430.1"/>
    <property type="molecule type" value="Genomic_DNA"/>
</dbReference>
<name>A0AB34L077_9PEZI</name>
<dbReference type="PROSITE" id="PS00463">
    <property type="entry name" value="ZN2_CY6_FUNGAL_1"/>
    <property type="match status" value="1"/>
</dbReference>
<dbReference type="SMART" id="SM00066">
    <property type="entry name" value="GAL4"/>
    <property type="match status" value="1"/>
</dbReference>
<keyword evidence="2" id="KW-0539">Nucleus</keyword>
<dbReference type="GO" id="GO:0005634">
    <property type="term" value="C:nucleus"/>
    <property type="evidence" value="ECO:0007669"/>
    <property type="project" value="UniProtKB-SubCell"/>
</dbReference>
<evidence type="ECO:0000259" key="4">
    <source>
        <dbReference type="PROSITE" id="PS50048"/>
    </source>
</evidence>
<feature type="compositionally biased region" description="Pro residues" evidence="3">
    <location>
        <begin position="767"/>
        <end position="787"/>
    </location>
</feature>
<dbReference type="GO" id="GO:0000976">
    <property type="term" value="F:transcription cis-regulatory region binding"/>
    <property type="evidence" value="ECO:0007669"/>
    <property type="project" value="TreeGrafter"/>
</dbReference>
<evidence type="ECO:0000256" key="3">
    <source>
        <dbReference type="SAM" id="MobiDB-lite"/>
    </source>
</evidence>
<dbReference type="RefSeq" id="XP_069233535.1">
    <property type="nucleotide sequence ID" value="XM_069369354.1"/>
</dbReference>
<dbReference type="InterPro" id="IPR036864">
    <property type="entry name" value="Zn2-C6_fun-type_DNA-bd_sf"/>
</dbReference>
<feature type="domain" description="Zn(2)-C6 fungal-type" evidence="4">
    <location>
        <begin position="44"/>
        <end position="72"/>
    </location>
</feature>
<feature type="compositionally biased region" description="Polar residues" evidence="3">
    <location>
        <begin position="316"/>
        <end position="338"/>
    </location>
</feature>
<dbReference type="Pfam" id="PF00172">
    <property type="entry name" value="Zn_clus"/>
    <property type="match status" value="1"/>
</dbReference>
<gene>
    <name evidence="5" type="ORF">WHR41_00748</name>
</gene>
<dbReference type="SUPFAM" id="SSF57701">
    <property type="entry name" value="Zn2/Cys6 DNA-binding domain"/>
    <property type="match status" value="1"/>
</dbReference>
<feature type="compositionally biased region" description="Polar residues" evidence="3">
    <location>
        <begin position="232"/>
        <end position="253"/>
    </location>
</feature>
<organism evidence="5 6">
    <name type="scientific">Cladosporium halotolerans</name>
    <dbReference type="NCBI Taxonomy" id="1052096"/>
    <lineage>
        <taxon>Eukaryota</taxon>
        <taxon>Fungi</taxon>
        <taxon>Dikarya</taxon>
        <taxon>Ascomycota</taxon>
        <taxon>Pezizomycotina</taxon>
        <taxon>Dothideomycetes</taxon>
        <taxon>Dothideomycetidae</taxon>
        <taxon>Cladosporiales</taxon>
        <taxon>Cladosporiaceae</taxon>
        <taxon>Cladosporium</taxon>
    </lineage>
</organism>
<comment type="subcellular location">
    <subcellularLocation>
        <location evidence="1">Nucleus</location>
    </subcellularLocation>
</comment>
<feature type="compositionally biased region" description="Polar residues" evidence="3">
    <location>
        <begin position="800"/>
        <end position="820"/>
    </location>
</feature>
<feature type="compositionally biased region" description="Low complexity" evidence="3">
    <location>
        <begin position="262"/>
        <end position="276"/>
    </location>
</feature>
<protein>
    <recommendedName>
        <fullName evidence="4">Zn(2)-C6 fungal-type domain-containing protein</fullName>
    </recommendedName>
</protein>
<feature type="region of interest" description="Disordered" evidence="3">
    <location>
        <begin position="754"/>
        <end position="821"/>
    </location>
</feature>
<evidence type="ECO:0000256" key="1">
    <source>
        <dbReference type="ARBA" id="ARBA00004123"/>
    </source>
</evidence>
<keyword evidence="6" id="KW-1185">Reference proteome</keyword>
<dbReference type="GeneID" id="96002192"/>
<accession>A0AB34L077</accession>
<dbReference type="GO" id="GO:0045944">
    <property type="term" value="P:positive regulation of transcription by RNA polymerase II"/>
    <property type="evidence" value="ECO:0007669"/>
    <property type="project" value="TreeGrafter"/>
</dbReference>
<comment type="caution">
    <text evidence="5">The sequence shown here is derived from an EMBL/GenBank/DDBJ whole genome shotgun (WGS) entry which is preliminary data.</text>
</comment>
<dbReference type="Pfam" id="PF11951">
    <property type="entry name" value="Fungal_trans_2"/>
    <property type="match status" value="1"/>
</dbReference>
<dbReference type="GO" id="GO:0000981">
    <property type="term" value="F:DNA-binding transcription factor activity, RNA polymerase II-specific"/>
    <property type="evidence" value="ECO:0007669"/>
    <property type="project" value="InterPro"/>
</dbReference>
<feature type="region of interest" description="Disordered" evidence="3">
    <location>
        <begin position="1013"/>
        <end position="1047"/>
    </location>
</feature>
<evidence type="ECO:0000313" key="5">
    <source>
        <dbReference type="EMBL" id="KAL1590430.1"/>
    </source>
</evidence>
<sequence>MSSGNAHDASEDEDDIKVPLDGTDTSKAEAALKAKLSRKRTKTGCLTCRKRRIKCGEERPVCKNCIKSKRHCEGYSQRVIFRPPTFEYRAAPNGAAHITFQAGNMAAPMIPVHPGQTPQYMVDPNAYPDIVPQLDQHFMPYLQQFQPVSGQFMPQQPMQFHQGYSMHHQTVPIQQAMPVPENYNMLQGGQHQQAPPPYQVPSTAARIQPMVTNVQPFQTPHYTPAQTVPAYNFNQSGQAPHAASVNQESTWPDSSAAPANMTPTTQVSPTSTVPVPKYEPNQTPIPHAAKKSWATPTYTPRPELTRPIDYQPPAPSSQGHRNSSFTMPPSATPSSTHVPHQMSDPATPDLYEYQTQYQGSQTQTQWLNDAAVEIVDDDYYDVDSDEDMDIDKPAVQMQDFKRQRTLNKALMGQHFNAHNMQIRRYDTFLEEGMLERYRVEWHANPLRNAATARVFAHFISATGPSLSVFERHPVNSSVLFTEGSVPFSQQGLWTYTMPMAALHHQGLLHAMLALSSLHIARLQGASITPSMQHYAWALKRIHSCVASQNPKKRLQVTTIAASMLLGFYEIMTADHMKWNMHLAGAKQLFVETDFAGMTRQYRQLKREKAAHDQIQRRRNSFSAYLNREEDFEDHFNDVDEQLISTLVGREVRYEAQGYVEAAEARLPPKLDLSNFEILKDLFWWYCKQDAYQSIVSGNPLLLDYHRWSDCPPRAAIGRPDAVYGSFDHLILLLGRIADFAARDRERKLKQMALNGGQWRPAPGMNIPRPPQPPPGQGPPPGPPPPQAQPTFFGMAPPPRSNVQMPSSYNPAQGVQTPQETRSPETFDMQIATAAALEEYGKIRAALRAFVAALSGEAFQHLDADCHTPLDTPFGSALFYRSYDIGCLWAVYNMCEIIAIRSHPHMHPASHAAAAIAAKDTAFYANQIGRIAAGIVPGPASQPLNPTLGSALCESCMPSFFAAVQYQRPDQRHETVMRIYGIALRTGWGSAELIAAGCETAWVKAADAGRGPPYQRVVRPEHSDDPRLNGSWERLDPDAKPEEMDDSDRRLVTVKPTARLNWAIGVMGMEDDVGKG</sequence>
<reference evidence="5 6" key="1">
    <citation type="journal article" date="2020" name="Microbiol. Resour. Announc.">
        <title>Draft Genome Sequence of a Cladosporium Species Isolated from the Mesophotic Ascidian Didemnum maculosum.</title>
        <authorList>
            <person name="Gioti A."/>
            <person name="Siaperas R."/>
            <person name="Nikolaivits E."/>
            <person name="Le Goff G."/>
            <person name="Ouazzani J."/>
            <person name="Kotoulas G."/>
            <person name="Topakas E."/>
        </authorList>
    </citation>
    <scope>NUCLEOTIDE SEQUENCE [LARGE SCALE GENOMIC DNA]</scope>
    <source>
        <strain evidence="5 6">TM138-S3</strain>
    </source>
</reference>
<dbReference type="GO" id="GO:0008270">
    <property type="term" value="F:zinc ion binding"/>
    <property type="evidence" value="ECO:0007669"/>
    <property type="project" value="InterPro"/>
</dbReference>
<feature type="region of interest" description="Disordered" evidence="3">
    <location>
        <begin position="223"/>
        <end position="347"/>
    </location>
</feature>
<dbReference type="CDD" id="cd00067">
    <property type="entry name" value="GAL4"/>
    <property type="match status" value="1"/>
</dbReference>